<organism evidence="4 5">
    <name type="scientific">Paraburkholderia domus</name>
    <dbReference type="NCBI Taxonomy" id="2793075"/>
    <lineage>
        <taxon>Bacteria</taxon>
        <taxon>Pseudomonadati</taxon>
        <taxon>Pseudomonadota</taxon>
        <taxon>Betaproteobacteria</taxon>
        <taxon>Burkholderiales</taxon>
        <taxon>Burkholderiaceae</taxon>
        <taxon>Paraburkholderia</taxon>
    </lineage>
</organism>
<dbReference type="Gene3D" id="3.90.640.10">
    <property type="entry name" value="Actin, Chain A, domain 4"/>
    <property type="match status" value="1"/>
</dbReference>
<keyword evidence="1" id="KW-0547">Nucleotide-binding</keyword>
<dbReference type="Proteomes" id="UP000675121">
    <property type="component" value="Unassembled WGS sequence"/>
</dbReference>
<dbReference type="PANTHER" id="PTHR19375">
    <property type="entry name" value="HEAT SHOCK PROTEIN 70KDA"/>
    <property type="match status" value="1"/>
</dbReference>
<dbReference type="InterPro" id="IPR021030">
    <property type="entry name" value="DUF3731"/>
</dbReference>
<gene>
    <name evidence="4" type="primary">hscA_2</name>
    <name evidence="4" type="ORF">R70211_06161</name>
</gene>
<dbReference type="CDD" id="cd10170">
    <property type="entry name" value="ASKHA_NBD_HSP70"/>
    <property type="match status" value="1"/>
</dbReference>
<dbReference type="Pfam" id="PF12531">
    <property type="entry name" value="DUF3731"/>
    <property type="match status" value="1"/>
</dbReference>
<name>A0A9N8N451_9BURK</name>
<dbReference type="EMBL" id="CAJNAS010000022">
    <property type="protein sequence ID" value="CAE6949223.1"/>
    <property type="molecule type" value="Genomic_DNA"/>
</dbReference>
<comment type="caution">
    <text evidence="4">The sequence shown here is derived from an EMBL/GenBank/DDBJ whole genome shotgun (WGS) entry which is preliminary data.</text>
</comment>
<dbReference type="AlphaFoldDB" id="A0A9N8N451"/>
<dbReference type="SUPFAM" id="SSF53067">
    <property type="entry name" value="Actin-like ATPase domain"/>
    <property type="match status" value="2"/>
</dbReference>
<dbReference type="InterPro" id="IPR043129">
    <property type="entry name" value="ATPase_NBD"/>
</dbReference>
<dbReference type="GO" id="GO:0005524">
    <property type="term" value="F:ATP binding"/>
    <property type="evidence" value="ECO:0007669"/>
    <property type="project" value="UniProtKB-KW"/>
</dbReference>
<sequence length="984" mass="106656">MTEMKRYSVGIDLGTSNTVLAYAAAGDPAAGDPEAGDPEAGDSGAGDSGVGSQEIRVFEIDQLVGLGEVAARPLLPSVRYHAAPGELSAGDLQLPWRAADSSDGSAPGQVDQPVVIGRLARALGGQVPGRLVASAKSWLSHASVDRVAPILPWGAADDVRKVSPVEASASYLAHVRAAWNQRFPDAPLEAQDVVLTVPASFDEGARALTVEAARMAGLPTLRLLEEPQAAFYDWLFHHRERLADELSDTRLVLICDVGGGTTDLTLIEVGMRDGEPELTRIGVGNHLMLGGDNMDLALAHRVEARLPQAGNERTRLSAASLSQLVERCRGAKEQLLGPHAPDSASITLLGAGSKLIGGARTVQITREEVEQIIVDGFFPAVAPNERPGRPRGAIVEFGLPYATDAAVTRHIAAFLSRFAAQSRKALGSARGSTDTGEGQDEPVPVPDTLLLNGGVFRAEALTQRLSSTLGTWRGAPLNVLHNDNPDVAVARGAVAYALARAGQAPKIGGGSARSYFLVLDETADGERDSEPAQRGLCLLPRGTEEGHEIRIEDHTFALRLGHPVRFHLASSSADTVYRPGELADLAQGDFVRLPPIATIVQPRGASTARGETAVQIATSLTEVGTLEVHCIELDNPAQRWLLEFQLRRADAQVNLSTEPAPARHPALNDAIDHIDRCFGSRTQKVDPKEVKRLRSQLEQLLGPRESWNSALLRELFGALWERARRRRRSADHERLWLNLAGYCVRPGFGYPLDEWRVEQLWSLFDDGIQYVNESQVWSEWWTLWRRAAGGLDESAQLRVLDAMAYLQTAAQSRHKLPFDVSKTGFTDMVRLSASLERIPVERKIELGESVLTRLKKPAENHQSWWAVGRIGARRPFYGSAHSVVPPDVAALWLNTILALDWKKVDPAAFAAVQIARMTGDRSRDLPEDLRHAVVRRLEAANAPRAWITMVSETVELDDADEGRVFGESLPAGLKLIAGTPTAPQ</sequence>
<proteinExistence type="predicted"/>
<dbReference type="Pfam" id="PF00012">
    <property type="entry name" value="HSP70"/>
    <property type="match status" value="1"/>
</dbReference>
<dbReference type="GO" id="GO:0140662">
    <property type="term" value="F:ATP-dependent protein folding chaperone"/>
    <property type="evidence" value="ECO:0007669"/>
    <property type="project" value="InterPro"/>
</dbReference>
<feature type="region of interest" description="Disordered" evidence="3">
    <location>
        <begin position="28"/>
        <end position="50"/>
    </location>
</feature>
<accession>A0A9N8N451</accession>
<dbReference type="Gene3D" id="3.30.420.40">
    <property type="match status" value="2"/>
</dbReference>
<dbReference type="InterPro" id="IPR013126">
    <property type="entry name" value="Hsp_70_fam"/>
</dbReference>
<dbReference type="RefSeq" id="WP_201086231.1">
    <property type="nucleotide sequence ID" value="NZ_CAJNAS010000022.1"/>
</dbReference>
<keyword evidence="5" id="KW-1185">Reference proteome</keyword>
<evidence type="ECO:0000256" key="3">
    <source>
        <dbReference type="SAM" id="MobiDB-lite"/>
    </source>
</evidence>
<keyword evidence="2" id="KW-0067">ATP-binding</keyword>
<reference evidence="4" key="1">
    <citation type="submission" date="2021-02" db="EMBL/GenBank/DDBJ databases">
        <authorList>
            <person name="Vanwijnsberghe S."/>
        </authorList>
    </citation>
    <scope>NUCLEOTIDE SEQUENCE</scope>
    <source>
        <strain evidence="4">R-70211</strain>
    </source>
</reference>
<evidence type="ECO:0000256" key="2">
    <source>
        <dbReference type="ARBA" id="ARBA00022840"/>
    </source>
</evidence>
<evidence type="ECO:0000313" key="5">
    <source>
        <dbReference type="Proteomes" id="UP000675121"/>
    </source>
</evidence>
<evidence type="ECO:0000313" key="4">
    <source>
        <dbReference type="EMBL" id="CAE6949223.1"/>
    </source>
</evidence>
<protein>
    <submittedName>
        <fullName evidence="4">Chaperone protein HscA</fullName>
    </submittedName>
</protein>
<evidence type="ECO:0000256" key="1">
    <source>
        <dbReference type="ARBA" id="ARBA00022741"/>
    </source>
</evidence>